<sequence length="461" mass="51743">MTLQTTMTRYRRILILSAFLIMITALTLAAPARAKVYIDINSPGGKLLPIAIQKIADLEKTRLSVKPIGKAARADAATYKLKYIIMDALKGDIEFSGFFEVLNRNAYIEDVSDSGLTRSETDFSLWRIIDAELLIKGGLRLDGDKLTAEFRLFDTARETTLLAKRYVGSKDSPRLLAHRFADDLIKKLTGKKGIYSTKIAFISDVGGSKEVYMADYDGKNIKQVTSNGSINISPRWSPDRRKLLYTSYMTGYPCIFEQELITGRVSVISDKKGSNIGGRWSPDGRRIAYTATGRKSPEVYIRDNSSRKVTQLTNNYSIDVSPVWSPDGKRIAFVSDRAGNPHIYMIKSTGGKVRRVTYKGKYNTDPDWSPNGKTIAFTRLDKTGTNVWTIRADGTGLKQLTFEGNNQSPSWSPDGRYLVFSRQWAGKVKRLYIIRKDGSGMKRIKIKIGKTSAPSWSPYRR</sequence>
<organism evidence="6">
    <name type="scientific">hydrothermal vent metagenome</name>
    <dbReference type="NCBI Taxonomy" id="652676"/>
    <lineage>
        <taxon>unclassified sequences</taxon>
        <taxon>metagenomes</taxon>
        <taxon>ecological metagenomes</taxon>
    </lineage>
</organism>
<dbReference type="Pfam" id="PF04052">
    <property type="entry name" value="TolB_N"/>
    <property type="match status" value="1"/>
</dbReference>
<dbReference type="PANTHER" id="PTHR36842">
    <property type="entry name" value="PROTEIN TOLB HOMOLOG"/>
    <property type="match status" value="1"/>
</dbReference>
<dbReference type="Gene3D" id="3.40.50.10070">
    <property type="entry name" value="TolB, N-terminal domain"/>
    <property type="match status" value="1"/>
</dbReference>
<dbReference type="InterPro" id="IPR007195">
    <property type="entry name" value="TolB_N"/>
</dbReference>
<dbReference type="EMBL" id="UOEA01000056">
    <property type="protein sequence ID" value="VAV83927.1"/>
    <property type="molecule type" value="Genomic_DNA"/>
</dbReference>
<comment type="subcellular location">
    <subcellularLocation>
        <location evidence="1">Periplasm</location>
    </subcellularLocation>
</comment>
<dbReference type="Gene3D" id="2.120.10.30">
    <property type="entry name" value="TolB, C-terminal domain"/>
    <property type="match status" value="1"/>
</dbReference>
<gene>
    <name evidence="6" type="ORF">MNBD_DELTA01-1587</name>
</gene>
<keyword evidence="4" id="KW-0574">Periplasm</keyword>
<dbReference type="SUPFAM" id="SSF52964">
    <property type="entry name" value="TolB, N-terminal domain"/>
    <property type="match status" value="1"/>
</dbReference>
<evidence type="ECO:0000259" key="5">
    <source>
        <dbReference type="Pfam" id="PF04052"/>
    </source>
</evidence>
<evidence type="ECO:0000256" key="2">
    <source>
        <dbReference type="ARBA" id="ARBA00009820"/>
    </source>
</evidence>
<dbReference type="GO" id="GO:0042597">
    <property type="term" value="C:periplasmic space"/>
    <property type="evidence" value="ECO:0007669"/>
    <property type="project" value="UniProtKB-SubCell"/>
</dbReference>
<dbReference type="InterPro" id="IPR014167">
    <property type="entry name" value="Tol-Pal_TolB"/>
</dbReference>
<evidence type="ECO:0000313" key="6">
    <source>
        <dbReference type="EMBL" id="VAV83927.1"/>
    </source>
</evidence>
<name>A0A3B0QWH7_9ZZZZ</name>
<dbReference type="GO" id="GO:0017038">
    <property type="term" value="P:protein import"/>
    <property type="evidence" value="ECO:0007669"/>
    <property type="project" value="InterPro"/>
</dbReference>
<dbReference type="AlphaFoldDB" id="A0A3B0QWH7"/>
<dbReference type="PANTHER" id="PTHR36842:SF1">
    <property type="entry name" value="PROTEIN TOLB"/>
    <property type="match status" value="1"/>
</dbReference>
<comment type="similarity">
    <text evidence="2">Belongs to the TolB family.</text>
</comment>
<evidence type="ECO:0000256" key="1">
    <source>
        <dbReference type="ARBA" id="ARBA00004418"/>
    </source>
</evidence>
<feature type="domain" description="TolB N-terminal" evidence="5">
    <location>
        <begin position="59"/>
        <end position="160"/>
    </location>
</feature>
<dbReference type="NCBIfam" id="TIGR02800">
    <property type="entry name" value="propeller_TolB"/>
    <property type="match status" value="1"/>
</dbReference>
<dbReference type="Pfam" id="PF07676">
    <property type="entry name" value="PD40"/>
    <property type="match status" value="5"/>
</dbReference>
<protein>
    <submittedName>
        <fullName evidence="6">TolB protein, periplasmic protein involved in the tonb-independent uptake of group A colicins</fullName>
    </submittedName>
</protein>
<dbReference type="SUPFAM" id="SSF69304">
    <property type="entry name" value="Tricorn protease N-terminal domain"/>
    <property type="match status" value="1"/>
</dbReference>
<accession>A0A3B0QWH7</accession>
<evidence type="ECO:0000256" key="3">
    <source>
        <dbReference type="ARBA" id="ARBA00022729"/>
    </source>
</evidence>
<proteinExistence type="inferred from homology"/>
<dbReference type="InterPro" id="IPR011042">
    <property type="entry name" value="6-blade_b-propeller_TolB-like"/>
</dbReference>
<evidence type="ECO:0000256" key="4">
    <source>
        <dbReference type="ARBA" id="ARBA00022764"/>
    </source>
</evidence>
<dbReference type="HAMAP" id="MF_00671">
    <property type="entry name" value="TolB"/>
    <property type="match status" value="1"/>
</dbReference>
<keyword evidence="3" id="KW-0732">Signal</keyword>
<reference evidence="6" key="1">
    <citation type="submission" date="2018-06" db="EMBL/GenBank/DDBJ databases">
        <authorList>
            <person name="Zhirakovskaya E."/>
        </authorList>
    </citation>
    <scope>NUCLEOTIDE SEQUENCE</scope>
</reference>
<dbReference type="InterPro" id="IPR011659">
    <property type="entry name" value="WD40"/>
</dbReference>